<organism evidence="1 2">
    <name type="scientific">Riccia fluitans</name>
    <dbReference type="NCBI Taxonomy" id="41844"/>
    <lineage>
        <taxon>Eukaryota</taxon>
        <taxon>Viridiplantae</taxon>
        <taxon>Streptophyta</taxon>
        <taxon>Embryophyta</taxon>
        <taxon>Marchantiophyta</taxon>
        <taxon>Marchantiopsida</taxon>
        <taxon>Marchantiidae</taxon>
        <taxon>Marchantiales</taxon>
        <taxon>Ricciaceae</taxon>
        <taxon>Riccia</taxon>
    </lineage>
</organism>
<reference evidence="1 2" key="1">
    <citation type="submission" date="2024-09" db="EMBL/GenBank/DDBJ databases">
        <title>Chromosome-scale assembly of Riccia fluitans.</title>
        <authorList>
            <person name="Paukszto L."/>
            <person name="Sawicki J."/>
            <person name="Karawczyk K."/>
            <person name="Piernik-Szablinska J."/>
            <person name="Szczecinska M."/>
            <person name="Mazdziarz M."/>
        </authorList>
    </citation>
    <scope>NUCLEOTIDE SEQUENCE [LARGE SCALE GENOMIC DNA]</scope>
    <source>
        <strain evidence="1">Rf_01</strain>
        <tissue evidence="1">Aerial parts of the thallus</tissue>
    </source>
</reference>
<dbReference type="EMBL" id="JBHFFA010000002">
    <property type="protein sequence ID" value="KAL2644074.1"/>
    <property type="molecule type" value="Genomic_DNA"/>
</dbReference>
<keyword evidence="2" id="KW-1185">Reference proteome</keyword>
<sequence length="138" mass="15016">MIGNPHFAYQVNPNYTYGKMLVPMPSRPLAYGPGPYALQGFHIPLSSVPIPSPNFSFAGNPFHVVSALGFADGENASTVVSNAAGRLGPASRPVNSGRGTDRPMVRTVAKNEIRRNRELKHTILVLLMRMLHLQGLRP</sequence>
<protein>
    <submittedName>
        <fullName evidence="1">Uncharacterized protein</fullName>
    </submittedName>
</protein>
<dbReference type="Proteomes" id="UP001605036">
    <property type="component" value="Unassembled WGS sequence"/>
</dbReference>
<dbReference type="AlphaFoldDB" id="A0ABD1ZB00"/>
<evidence type="ECO:0000313" key="2">
    <source>
        <dbReference type="Proteomes" id="UP001605036"/>
    </source>
</evidence>
<comment type="caution">
    <text evidence="1">The sequence shown here is derived from an EMBL/GenBank/DDBJ whole genome shotgun (WGS) entry which is preliminary data.</text>
</comment>
<accession>A0ABD1ZB00</accession>
<evidence type="ECO:0000313" key="1">
    <source>
        <dbReference type="EMBL" id="KAL2644074.1"/>
    </source>
</evidence>
<name>A0ABD1ZB00_9MARC</name>
<gene>
    <name evidence="1" type="ORF">R1flu_011661</name>
</gene>
<proteinExistence type="predicted"/>